<proteinExistence type="predicted"/>
<dbReference type="InterPro" id="IPR003810">
    <property type="entry name" value="Mntp/YtaF"/>
</dbReference>
<evidence type="ECO:0000313" key="7">
    <source>
        <dbReference type="Proteomes" id="UP000270468"/>
    </source>
</evidence>
<feature type="transmembrane region" description="Helical" evidence="5">
    <location>
        <begin position="117"/>
        <end position="137"/>
    </location>
</feature>
<dbReference type="EMBL" id="UXAV01000017">
    <property type="protein sequence ID" value="VDC19415.1"/>
    <property type="molecule type" value="Genomic_DNA"/>
</dbReference>
<gene>
    <name evidence="6" type="primary">mntP_1</name>
    <name evidence="6" type="ORF">FILTAD_00352</name>
</gene>
<evidence type="ECO:0000256" key="2">
    <source>
        <dbReference type="ARBA" id="ARBA00022692"/>
    </source>
</evidence>
<name>A0A3P5WLJ6_9BACL</name>
<evidence type="ECO:0000256" key="3">
    <source>
        <dbReference type="ARBA" id="ARBA00022989"/>
    </source>
</evidence>
<keyword evidence="3 5" id="KW-1133">Transmembrane helix</keyword>
<organism evidence="6 7">
    <name type="scientific">Filibacter tadaridae</name>
    <dbReference type="NCBI Taxonomy" id="2483811"/>
    <lineage>
        <taxon>Bacteria</taxon>
        <taxon>Bacillati</taxon>
        <taxon>Bacillota</taxon>
        <taxon>Bacilli</taxon>
        <taxon>Bacillales</taxon>
        <taxon>Caryophanaceae</taxon>
        <taxon>Filibacter</taxon>
    </lineage>
</organism>
<reference evidence="6 7" key="1">
    <citation type="submission" date="2018-11" db="EMBL/GenBank/DDBJ databases">
        <authorList>
            <person name="Criscuolo A."/>
        </authorList>
    </citation>
    <scope>NUCLEOTIDE SEQUENCE [LARGE SCALE GENOMIC DNA]</scope>
    <source>
        <strain evidence="6">ATB-66</strain>
    </source>
</reference>
<feature type="transmembrane region" description="Helical" evidence="5">
    <location>
        <begin position="89"/>
        <end position="111"/>
    </location>
</feature>
<accession>A0A3P5WLJ6</accession>
<feature type="transmembrane region" description="Helical" evidence="5">
    <location>
        <begin position="6"/>
        <end position="23"/>
    </location>
</feature>
<dbReference type="PANTHER" id="PTHR35529">
    <property type="entry name" value="MANGANESE EFFLUX PUMP MNTP-RELATED"/>
    <property type="match status" value="1"/>
</dbReference>
<evidence type="ECO:0000256" key="1">
    <source>
        <dbReference type="ARBA" id="ARBA00022475"/>
    </source>
</evidence>
<dbReference type="Proteomes" id="UP000270468">
    <property type="component" value="Unassembled WGS sequence"/>
</dbReference>
<keyword evidence="7" id="KW-1185">Reference proteome</keyword>
<feature type="transmembrane region" description="Helical" evidence="5">
    <location>
        <begin position="55"/>
        <end position="77"/>
    </location>
</feature>
<dbReference type="RefSeq" id="WP_124068795.1">
    <property type="nucleotide sequence ID" value="NZ_CBCRXF010000003.1"/>
</dbReference>
<sequence length="167" mass="18337">MIELFAAVVTSIDIIIVFMFLRIKKGKLVLALWTAMFNMIFPLLGFLAGELSAQIFTAWSTILSGLLLALIGIHMLLQTDEDNSSIGRMPPFLIALAVCMDTFSVSVSFGMLHMNKILFILASGFFSFTLGYGTLLFKRKVRMASGKGLRIFAGVALLAMGILSFVR</sequence>
<dbReference type="Pfam" id="PF02659">
    <property type="entry name" value="Mntp"/>
    <property type="match status" value="1"/>
</dbReference>
<evidence type="ECO:0000313" key="6">
    <source>
        <dbReference type="EMBL" id="VDC19415.1"/>
    </source>
</evidence>
<keyword evidence="1" id="KW-1003">Cell membrane</keyword>
<feature type="transmembrane region" description="Helical" evidence="5">
    <location>
        <begin position="30"/>
        <end position="49"/>
    </location>
</feature>
<keyword evidence="2 5" id="KW-0812">Transmembrane</keyword>
<dbReference type="PANTHER" id="PTHR35529:SF1">
    <property type="entry name" value="MANGANESE EFFLUX PUMP MNTP-RELATED"/>
    <property type="match status" value="1"/>
</dbReference>
<dbReference type="AlphaFoldDB" id="A0A3P5WLJ6"/>
<dbReference type="OrthoDB" id="2452195at2"/>
<evidence type="ECO:0000256" key="5">
    <source>
        <dbReference type="SAM" id="Phobius"/>
    </source>
</evidence>
<keyword evidence="4 5" id="KW-0472">Membrane</keyword>
<feature type="transmembrane region" description="Helical" evidence="5">
    <location>
        <begin position="149"/>
        <end position="166"/>
    </location>
</feature>
<protein>
    <submittedName>
        <fullName evidence="6">Manganese efflux pump MntP</fullName>
    </submittedName>
</protein>
<evidence type="ECO:0000256" key="4">
    <source>
        <dbReference type="ARBA" id="ARBA00023136"/>
    </source>
</evidence>